<feature type="transmembrane region" description="Helical" evidence="3">
    <location>
        <begin position="47"/>
        <end position="75"/>
    </location>
</feature>
<feature type="domain" description="Serine hydroxymethyltransferase-like" evidence="4">
    <location>
        <begin position="8"/>
        <end position="391"/>
    </location>
</feature>
<evidence type="ECO:0000256" key="1">
    <source>
        <dbReference type="ARBA" id="ARBA00001933"/>
    </source>
</evidence>
<dbReference type="InterPro" id="IPR015424">
    <property type="entry name" value="PyrdxlP-dep_Trfase"/>
</dbReference>
<keyword evidence="6" id="KW-1185">Reference proteome</keyword>
<dbReference type="GO" id="GO:0030170">
    <property type="term" value="F:pyridoxal phosphate binding"/>
    <property type="evidence" value="ECO:0007669"/>
    <property type="project" value="TreeGrafter"/>
</dbReference>
<evidence type="ECO:0000313" key="5">
    <source>
        <dbReference type="EMBL" id="KIM24070.1"/>
    </source>
</evidence>
<dbReference type="STRING" id="933852.A0A0C3AHE3"/>
<accession>A0A0C3AHE3</accession>
<proteinExistence type="predicted"/>
<feature type="transmembrane region" description="Helical" evidence="3">
    <location>
        <begin position="333"/>
        <end position="354"/>
    </location>
</feature>
<dbReference type="InterPro" id="IPR039429">
    <property type="entry name" value="SHMT-like_dom"/>
</dbReference>
<feature type="transmembrane region" description="Helical" evidence="3">
    <location>
        <begin position="96"/>
        <end position="129"/>
    </location>
</feature>
<evidence type="ECO:0000259" key="4">
    <source>
        <dbReference type="Pfam" id="PF00464"/>
    </source>
</evidence>
<feature type="transmembrane region" description="Helical" evidence="3">
    <location>
        <begin position="243"/>
        <end position="267"/>
    </location>
</feature>
<dbReference type="EMBL" id="KN824328">
    <property type="protein sequence ID" value="KIM24070.1"/>
    <property type="molecule type" value="Genomic_DNA"/>
</dbReference>
<evidence type="ECO:0000313" key="6">
    <source>
        <dbReference type="Proteomes" id="UP000054097"/>
    </source>
</evidence>
<dbReference type="InterPro" id="IPR049943">
    <property type="entry name" value="Ser_HO-MeTrfase-like"/>
</dbReference>
<feature type="transmembrane region" description="Helical" evidence="3">
    <location>
        <begin position="199"/>
        <end position="222"/>
    </location>
</feature>
<dbReference type="InterPro" id="IPR015422">
    <property type="entry name" value="PyrdxlP-dep_Trfase_small"/>
</dbReference>
<dbReference type="SUPFAM" id="SSF53383">
    <property type="entry name" value="PLP-dependent transferases"/>
    <property type="match status" value="1"/>
</dbReference>
<reference evidence="5 6" key="1">
    <citation type="submission" date="2014-04" db="EMBL/GenBank/DDBJ databases">
        <authorList>
            <consortium name="DOE Joint Genome Institute"/>
            <person name="Kuo A."/>
            <person name="Zuccaro A."/>
            <person name="Kohler A."/>
            <person name="Nagy L.G."/>
            <person name="Floudas D."/>
            <person name="Copeland A."/>
            <person name="Barry K.W."/>
            <person name="Cichocki N."/>
            <person name="Veneault-Fourrey C."/>
            <person name="LaButti K."/>
            <person name="Lindquist E.A."/>
            <person name="Lipzen A."/>
            <person name="Lundell T."/>
            <person name="Morin E."/>
            <person name="Murat C."/>
            <person name="Sun H."/>
            <person name="Tunlid A."/>
            <person name="Henrissat B."/>
            <person name="Grigoriev I.V."/>
            <person name="Hibbett D.S."/>
            <person name="Martin F."/>
            <person name="Nordberg H.P."/>
            <person name="Cantor M.N."/>
            <person name="Hua S.X."/>
        </authorList>
    </citation>
    <scope>NUCLEOTIDE SEQUENCE [LARGE SCALE GENOMIC DNA]</scope>
    <source>
        <strain evidence="5 6">MAFF 305830</strain>
    </source>
</reference>
<dbReference type="GO" id="GO:0019264">
    <property type="term" value="P:glycine biosynthetic process from serine"/>
    <property type="evidence" value="ECO:0007669"/>
    <property type="project" value="TreeGrafter"/>
</dbReference>
<dbReference type="Proteomes" id="UP000054097">
    <property type="component" value="Unassembled WGS sequence"/>
</dbReference>
<dbReference type="GO" id="GO:0004372">
    <property type="term" value="F:glycine hydroxymethyltransferase activity"/>
    <property type="evidence" value="ECO:0007669"/>
    <property type="project" value="TreeGrafter"/>
</dbReference>
<organism evidence="5 6">
    <name type="scientific">Serendipita vermifera MAFF 305830</name>
    <dbReference type="NCBI Taxonomy" id="933852"/>
    <lineage>
        <taxon>Eukaryota</taxon>
        <taxon>Fungi</taxon>
        <taxon>Dikarya</taxon>
        <taxon>Basidiomycota</taxon>
        <taxon>Agaricomycotina</taxon>
        <taxon>Agaricomycetes</taxon>
        <taxon>Sebacinales</taxon>
        <taxon>Serendipitaceae</taxon>
        <taxon>Serendipita</taxon>
    </lineage>
</organism>
<feature type="transmembrane region" description="Helical" evidence="3">
    <location>
        <begin position="273"/>
        <end position="293"/>
    </location>
</feature>
<keyword evidence="2" id="KW-0663">Pyridoxal phosphate</keyword>
<dbReference type="InterPro" id="IPR015421">
    <property type="entry name" value="PyrdxlP-dep_Trfase_major"/>
</dbReference>
<gene>
    <name evidence="5" type="ORF">M408DRAFT_318905</name>
</gene>
<feature type="transmembrane region" description="Helical" evidence="3">
    <location>
        <begin position="141"/>
        <end position="159"/>
    </location>
</feature>
<keyword evidence="3" id="KW-0812">Transmembrane</keyword>
<dbReference type="GO" id="GO:0035999">
    <property type="term" value="P:tetrahydrofolate interconversion"/>
    <property type="evidence" value="ECO:0007669"/>
    <property type="project" value="UniProtKB-UniPathway"/>
</dbReference>
<dbReference type="PANTHER" id="PTHR11680">
    <property type="entry name" value="SERINE HYDROXYMETHYLTRANSFERASE"/>
    <property type="match status" value="1"/>
</dbReference>
<dbReference type="HOGENOM" id="CLU_022477_0_2_1"/>
<keyword evidence="3" id="KW-1133">Transmembrane helix</keyword>
<feature type="non-terminal residue" evidence="5">
    <location>
        <position position="1"/>
    </location>
</feature>
<protein>
    <recommendedName>
        <fullName evidence="4">Serine hydroxymethyltransferase-like domain-containing protein</fullName>
    </recommendedName>
</protein>
<feature type="transmembrane region" description="Helical" evidence="3">
    <location>
        <begin position="171"/>
        <end position="193"/>
    </location>
</feature>
<reference evidence="6" key="2">
    <citation type="submission" date="2015-01" db="EMBL/GenBank/DDBJ databases">
        <title>Evolutionary Origins and Diversification of the Mycorrhizal Mutualists.</title>
        <authorList>
            <consortium name="DOE Joint Genome Institute"/>
            <consortium name="Mycorrhizal Genomics Consortium"/>
            <person name="Kohler A."/>
            <person name="Kuo A."/>
            <person name="Nagy L.G."/>
            <person name="Floudas D."/>
            <person name="Copeland A."/>
            <person name="Barry K.W."/>
            <person name="Cichocki N."/>
            <person name="Veneault-Fourrey C."/>
            <person name="LaButti K."/>
            <person name="Lindquist E.A."/>
            <person name="Lipzen A."/>
            <person name="Lundell T."/>
            <person name="Morin E."/>
            <person name="Murat C."/>
            <person name="Riley R."/>
            <person name="Ohm R."/>
            <person name="Sun H."/>
            <person name="Tunlid A."/>
            <person name="Henrissat B."/>
            <person name="Grigoriev I.V."/>
            <person name="Hibbett D.S."/>
            <person name="Martin F."/>
        </authorList>
    </citation>
    <scope>NUCLEOTIDE SEQUENCE [LARGE SCALE GENOMIC DNA]</scope>
    <source>
        <strain evidence="6">MAFF 305830</strain>
    </source>
</reference>
<dbReference type="AlphaFoldDB" id="A0A0C3AHE3"/>
<dbReference type="OrthoDB" id="10265628at2759"/>
<comment type="cofactor">
    <cofactor evidence="1">
        <name>pyridoxal 5'-phosphate</name>
        <dbReference type="ChEBI" id="CHEBI:597326"/>
    </cofactor>
</comment>
<dbReference type="Gene3D" id="3.90.1150.10">
    <property type="entry name" value="Aspartate Aminotransferase, domain 1"/>
    <property type="match status" value="1"/>
</dbReference>
<dbReference type="PANTHER" id="PTHR11680:SF35">
    <property type="entry name" value="SERINE HYDROXYMETHYLTRANSFERASE 1"/>
    <property type="match status" value="1"/>
</dbReference>
<evidence type="ECO:0000256" key="2">
    <source>
        <dbReference type="ARBA" id="ARBA00022898"/>
    </source>
</evidence>
<name>A0A0C3AHE3_SERVB</name>
<dbReference type="UniPathway" id="UPA00193"/>
<dbReference type="GO" id="GO:0005739">
    <property type="term" value="C:mitochondrion"/>
    <property type="evidence" value="ECO:0007669"/>
    <property type="project" value="TreeGrafter"/>
</dbReference>
<evidence type="ECO:0000256" key="3">
    <source>
        <dbReference type="SAM" id="Phobius"/>
    </source>
</evidence>
<sequence>NADLYRPLAEVDPVVQNIIDKETWRQFSGLELIASEVSFFTSTLAGFFLTSTSSVCLVVARFSVVNASVGSLACLCRGRWLGSFFLDRGDLIGLFLLFSWLACLLCLIPPLACLVLVCLLVGGCLIVVFCPGRRLLPGLSISFRSLPSLLGAVISLIVFRSLGKPGHSFPACLFVWGVFAFVRGFACTCLRSLAVGQHGWFVCWLALRLCLLVAGSFVRSFVAWSFVLPRIRLSVVGARVCFFFFRTSVAPGMSLGACVMASLLLAWVGGPPIPLLASLAPSFLSVWSPWWHVSGRSFFLPVRSLGSLLVGDGCSLPRVGIATSFFVWSVRSVCLVGWLVGFVCLFVCLSIVLPSVSGDVSGSVVGWVCVGLCSLRSRWMKEEDIRIVAEFLHRAVQLSLELQKEAGSKLLKDFERVATTGDGEGRKKVLALCKEVRAFAKKWPLPGVDVSTLKKPEGFEGDDA</sequence>
<dbReference type="Gene3D" id="3.40.640.10">
    <property type="entry name" value="Type I PLP-dependent aspartate aminotransferase-like (Major domain)"/>
    <property type="match status" value="1"/>
</dbReference>
<dbReference type="Pfam" id="PF00464">
    <property type="entry name" value="SHMT"/>
    <property type="match status" value="1"/>
</dbReference>
<keyword evidence="3" id="KW-0472">Membrane</keyword>